<dbReference type="PANTHER" id="PTHR43520">
    <property type="entry name" value="ATP7, ISOFORM B"/>
    <property type="match status" value="1"/>
</dbReference>
<reference evidence="16 17" key="1">
    <citation type="journal article" date="2011" name="J. Bacteriol.">
        <title>Genome sequence of the verrucomicrobium Opitutus terrae PB90-1, an abundant inhabitant of rice paddy soil ecosystems.</title>
        <authorList>
            <person name="van Passel M.W."/>
            <person name="Kant R."/>
            <person name="Palva A."/>
            <person name="Copeland A."/>
            <person name="Lucas S."/>
            <person name="Lapidus A."/>
            <person name="Glavina del Rio T."/>
            <person name="Pitluck S."/>
            <person name="Goltsman E."/>
            <person name="Clum A."/>
            <person name="Sun H."/>
            <person name="Schmutz J."/>
            <person name="Larimer F.W."/>
            <person name="Land M.L."/>
            <person name="Hauser L."/>
            <person name="Kyrpides N."/>
            <person name="Mikhailova N."/>
            <person name="Richardson P.P."/>
            <person name="Janssen P.H."/>
            <person name="de Vos W.M."/>
            <person name="Smidt H."/>
        </authorList>
    </citation>
    <scope>NUCLEOTIDE SEQUENCE [LARGE SCALE GENOMIC DNA]</scope>
    <source>
        <strain evidence="17">DSM 11246 / JCM 15787 / PB90-1</strain>
    </source>
</reference>
<dbReference type="InterPro" id="IPR008250">
    <property type="entry name" value="ATPase_P-typ_transduc_dom_A_sf"/>
</dbReference>
<keyword evidence="10 14" id="KW-1133">Transmembrane helix</keyword>
<dbReference type="Gene3D" id="2.70.150.10">
    <property type="entry name" value="Calcium-transporting ATPase, cytoplasmic transduction domain A"/>
    <property type="match status" value="1"/>
</dbReference>
<keyword evidence="6 14" id="KW-0812">Transmembrane</keyword>
<proteinExistence type="inferred from homology"/>
<feature type="region of interest" description="Disordered" evidence="13">
    <location>
        <begin position="1"/>
        <end position="24"/>
    </location>
</feature>
<dbReference type="NCBIfam" id="TIGR01494">
    <property type="entry name" value="ATPase_P-type"/>
    <property type="match status" value="1"/>
</dbReference>
<evidence type="ECO:0000256" key="7">
    <source>
        <dbReference type="ARBA" id="ARBA00022723"/>
    </source>
</evidence>
<evidence type="ECO:0000256" key="14">
    <source>
        <dbReference type="SAM" id="Phobius"/>
    </source>
</evidence>
<dbReference type="GO" id="GO:0005524">
    <property type="term" value="F:ATP binding"/>
    <property type="evidence" value="ECO:0007669"/>
    <property type="project" value="InterPro"/>
</dbReference>
<evidence type="ECO:0000256" key="8">
    <source>
        <dbReference type="ARBA" id="ARBA00022842"/>
    </source>
</evidence>
<gene>
    <name evidence="16" type="ordered locus">Oter_4082</name>
</gene>
<dbReference type="InterPro" id="IPR036412">
    <property type="entry name" value="HAD-like_sf"/>
</dbReference>
<dbReference type="SUPFAM" id="SSF56784">
    <property type="entry name" value="HAD-like"/>
    <property type="match status" value="1"/>
</dbReference>
<dbReference type="RefSeq" id="WP_012376884.1">
    <property type="nucleotide sequence ID" value="NC_010571.1"/>
</dbReference>
<dbReference type="Pfam" id="PF00403">
    <property type="entry name" value="HMA"/>
    <property type="match status" value="1"/>
</dbReference>
<comment type="subcellular location">
    <subcellularLocation>
        <location evidence="1">Cell membrane</location>
        <topology evidence="1">Multi-pass membrane protein</topology>
    </subcellularLocation>
</comment>
<dbReference type="InterPro" id="IPR006121">
    <property type="entry name" value="HMA_dom"/>
</dbReference>
<organism evidence="16 17">
    <name type="scientific">Opitutus terrae (strain DSM 11246 / JCM 15787 / PB90-1)</name>
    <dbReference type="NCBI Taxonomy" id="452637"/>
    <lineage>
        <taxon>Bacteria</taxon>
        <taxon>Pseudomonadati</taxon>
        <taxon>Verrucomicrobiota</taxon>
        <taxon>Opitutia</taxon>
        <taxon>Opitutales</taxon>
        <taxon>Opitutaceae</taxon>
        <taxon>Opitutus</taxon>
    </lineage>
</organism>
<dbReference type="GO" id="GO:0005886">
    <property type="term" value="C:plasma membrane"/>
    <property type="evidence" value="ECO:0007669"/>
    <property type="project" value="UniProtKB-SubCell"/>
</dbReference>
<name>B2A020_OPITP</name>
<dbReference type="Gene3D" id="3.40.1110.10">
    <property type="entry name" value="Calcium-transporting ATPase, cytoplasmic domain N"/>
    <property type="match status" value="1"/>
</dbReference>
<feature type="transmembrane region" description="Helical" evidence="14">
    <location>
        <begin position="462"/>
        <end position="486"/>
    </location>
</feature>
<feature type="transmembrane region" description="Helical" evidence="14">
    <location>
        <begin position="197"/>
        <end position="216"/>
    </location>
</feature>
<feature type="domain" description="HMA" evidence="15">
    <location>
        <begin position="113"/>
        <end position="179"/>
    </location>
</feature>
<dbReference type="OrthoDB" id="9760802at2"/>
<dbReference type="InterPro" id="IPR023214">
    <property type="entry name" value="HAD_sf"/>
</dbReference>
<dbReference type="InterPro" id="IPR036163">
    <property type="entry name" value="HMA_dom_sf"/>
</dbReference>
<dbReference type="eggNOG" id="COG2608">
    <property type="taxonomic scope" value="Bacteria"/>
</dbReference>
<dbReference type="SUPFAM" id="SSF55008">
    <property type="entry name" value="HMA, heavy metal-associated domain"/>
    <property type="match status" value="1"/>
</dbReference>
<feature type="transmembrane region" description="Helical" evidence="14">
    <location>
        <begin position="261"/>
        <end position="282"/>
    </location>
</feature>
<feature type="transmembrane region" description="Helical" evidence="14">
    <location>
        <begin position="288"/>
        <end position="307"/>
    </location>
</feature>
<dbReference type="InterPro" id="IPR001757">
    <property type="entry name" value="P_typ_ATPase"/>
</dbReference>
<dbReference type="Gene3D" id="3.40.50.1000">
    <property type="entry name" value="HAD superfamily/HAD-like"/>
    <property type="match status" value="1"/>
</dbReference>
<evidence type="ECO:0000256" key="9">
    <source>
        <dbReference type="ARBA" id="ARBA00022967"/>
    </source>
</evidence>
<evidence type="ECO:0000256" key="4">
    <source>
        <dbReference type="ARBA" id="ARBA00022475"/>
    </source>
</evidence>
<dbReference type="Pfam" id="PF12156">
    <property type="entry name" value="ATPase-cat_bd"/>
    <property type="match status" value="1"/>
</dbReference>
<keyword evidence="11" id="KW-0406">Ion transport</keyword>
<dbReference type="EMBL" id="CP001032">
    <property type="protein sequence ID" value="ACB77356.1"/>
    <property type="molecule type" value="Genomic_DNA"/>
</dbReference>
<evidence type="ECO:0000256" key="6">
    <source>
        <dbReference type="ARBA" id="ARBA00022692"/>
    </source>
</evidence>
<keyword evidence="7" id="KW-0479">Metal-binding</keyword>
<dbReference type="GO" id="GO:0043682">
    <property type="term" value="F:P-type divalent copper transporter activity"/>
    <property type="evidence" value="ECO:0007669"/>
    <property type="project" value="TreeGrafter"/>
</dbReference>
<dbReference type="InterPro" id="IPR023299">
    <property type="entry name" value="ATPase_P-typ_cyto_dom_N"/>
</dbReference>
<keyword evidence="3" id="KW-0813">Transport</keyword>
<evidence type="ECO:0000256" key="2">
    <source>
        <dbReference type="ARBA" id="ARBA00006024"/>
    </source>
</evidence>
<keyword evidence="8" id="KW-0460">Magnesium</keyword>
<keyword evidence="5" id="KW-0597">Phosphoprotein</keyword>
<keyword evidence="4" id="KW-1003">Cell membrane</keyword>
<evidence type="ECO:0000256" key="12">
    <source>
        <dbReference type="ARBA" id="ARBA00023136"/>
    </source>
</evidence>
<dbReference type="CDD" id="cd00371">
    <property type="entry name" value="HMA"/>
    <property type="match status" value="1"/>
</dbReference>
<dbReference type="eggNOG" id="COG2217">
    <property type="taxonomic scope" value="Bacteria"/>
</dbReference>
<dbReference type="PROSITE" id="PS50846">
    <property type="entry name" value="HMA_2"/>
    <property type="match status" value="1"/>
</dbReference>
<feature type="transmembrane region" description="Helical" evidence="14">
    <location>
        <begin position="228"/>
        <end position="249"/>
    </location>
</feature>
<evidence type="ECO:0000256" key="13">
    <source>
        <dbReference type="SAM" id="MobiDB-lite"/>
    </source>
</evidence>
<dbReference type="KEGG" id="ote:Oter_4082"/>
<comment type="similarity">
    <text evidence="2">Belongs to the cation transport ATPase (P-type) (TC 3.A.3) family. Type IB subfamily.</text>
</comment>
<dbReference type="Pfam" id="PF00702">
    <property type="entry name" value="Hydrolase"/>
    <property type="match status" value="1"/>
</dbReference>
<accession>B2A020</accession>
<evidence type="ECO:0000256" key="11">
    <source>
        <dbReference type="ARBA" id="ARBA00023065"/>
    </source>
</evidence>
<evidence type="ECO:0000259" key="15">
    <source>
        <dbReference type="PROSITE" id="PS50846"/>
    </source>
</evidence>
<dbReference type="Proteomes" id="UP000007013">
    <property type="component" value="Chromosome"/>
</dbReference>
<keyword evidence="12 14" id="KW-0472">Membrane</keyword>
<keyword evidence="9" id="KW-1278">Translocase</keyword>
<protein>
    <submittedName>
        <fullName evidence="16">Copper-exporting ATPase</fullName>
        <ecNumber evidence="16">3.6.3.4</ecNumber>
    </submittedName>
</protein>
<dbReference type="Pfam" id="PF00122">
    <property type="entry name" value="E1-E2_ATPase"/>
    <property type="match status" value="1"/>
</dbReference>
<sequence length="837" mass="90265">MSSGTIDGAAAPPPRPNAPRRPAKPTCAHCGAPLVDVRMQESGFCCSGCAYVYRLVHEHGLAGYYNIKDEITAPADDSVFEPRDFSWLASAQREAEAAAGAATPSSRPTPLPPELTLDVQGISCAGCVWLIEKVFAQQPGARDIEANAQLGQLQIRWIPPKFSVVEFARKLQSFGYLLGPAGDTGGVPESRGLVKRIGLCAAFAMNVMLFAFPAYFGMEPSFEYARLFGLLTLAFGTLSFLVGGVYFVGRAFRALREGAMHIDLPIALGILGAYGGSLYGWFAREERFVYFDFVATFILLMLVGRWAQVAAVERNQRRLLSQQPKPQRVALVVGGELPPEQLQAGQDYFAAAGQVVPVESRLISAEAAFSLASITGEPEPRSFLAGQRVPAGAINVSRTRAELSATQPWADSLLAQLLQPHVRAGARHALLEAIVRGYLIAIIVLAVGAGIAWWMISHDALRTWSVVTAVLVVSCPCAIGLAFPLADEIATVALRRRGVFVRNGDLWPRLGRVRKLVFDKTGTLTLEMPVLLNPDALRSLDAEARSALHALVRDNPHPVSQCLLANLLSLPSFGSEKSNPLGYSSTDAFPEIRETISQGVEFVQRGHRWSLGRVGWRSPVAVEERDEEKSNPLGYSSSRGYDTELAVDGHMLARFQFADMARPDARAEIAALQAAGAAVFILSGDRPEKVSALAKELGLPAAHALGHLTPQEKATWIEAHGRDETLMLGDGANDSLAFDQALCRGTPVIHRGILAPKSDFYYLGRGIAGVRALFAVNALRRRTQIIILLFSVLYNALAVGLALAGHMNPLVAAILMPANSLLTLALVTGGMRRAFAR</sequence>
<dbReference type="SUPFAM" id="SSF81653">
    <property type="entry name" value="Calcium ATPase, transduction domain A"/>
    <property type="match status" value="1"/>
</dbReference>
<evidence type="ECO:0000256" key="3">
    <source>
        <dbReference type="ARBA" id="ARBA00022448"/>
    </source>
</evidence>
<evidence type="ECO:0000256" key="1">
    <source>
        <dbReference type="ARBA" id="ARBA00004651"/>
    </source>
</evidence>
<dbReference type="InterPro" id="IPR018303">
    <property type="entry name" value="ATPase_P-typ_P_site"/>
</dbReference>
<feature type="transmembrane region" description="Helical" evidence="14">
    <location>
        <begin position="437"/>
        <end position="456"/>
    </location>
</feature>
<dbReference type="InterPro" id="IPR059000">
    <property type="entry name" value="ATPase_P-type_domA"/>
</dbReference>
<dbReference type="AlphaFoldDB" id="B2A020"/>
<feature type="transmembrane region" description="Helical" evidence="14">
    <location>
        <begin position="810"/>
        <end position="831"/>
    </location>
</feature>
<dbReference type="Gene3D" id="3.30.70.100">
    <property type="match status" value="1"/>
</dbReference>
<dbReference type="HOGENOM" id="CLU_001771_0_3_0"/>
<dbReference type="PANTHER" id="PTHR43520:SF5">
    <property type="entry name" value="CATION-TRANSPORTING P-TYPE ATPASE-RELATED"/>
    <property type="match status" value="1"/>
</dbReference>
<evidence type="ECO:0000256" key="10">
    <source>
        <dbReference type="ARBA" id="ARBA00022989"/>
    </source>
</evidence>
<dbReference type="STRING" id="452637.Oter_4082"/>
<evidence type="ECO:0000256" key="5">
    <source>
        <dbReference type="ARBA" id="ARBA00022553"/>
    </source>
</evidence>
<evidence type="ECO:0000313" key="17">
    <source>
        <dbReference type="Proteomes" id="UP000007013"/>
    </source>
</evidence>
<feature type="transmembrane region" description="Helical" evidence="14">
    <location>
        <begin position="785"/>
        <end position="804"/>
    </location>
</feature>
<dbReference type="InterPro" id="IPR021993">
    <property type="entry name" value="ATPase-cat-bd"/>
</dbReference>
<dbReference type="GO" id="GO:0016887">
    <property type="term" value="F:ATP hydrolysis activity"/>
    <property type="evidence" value="ECO:0007669"/>
    <property type="project" value="InterPro"/>
</dbReference>
<evidence type="ECO:0000313" key="16">
    <source>
        <dbReference type="EMBL" id="ACB77356.1"/>
    </source>
</evidence>
<dbReference type="GO" id="GO:0005507">
    <property type="term" value="F:copper ion binding"/>
    <property type="evidence" value="ECO:0007669"/>
    <property type="project" value="TreeGrafter"/>
</dbReference>
<dbReference type="PROSITE" id="PS00154">
    <property type="entry name" value="ATPASE_E1_E2"/>
    <property type="match status" value="1"/>
</dbReference>
<dbReference type="GO" id="GO:0055070">
    <property type="term" value="P:copper ion homeostasis"/>
    <property type="evidence" value="ECO:0007669"/>
    <property type="project" value="TreeGrafter"/>
</dbReference>
<keyword evidence="16" id="KW-0378">Hydrolase</keyword>
<dbReference type="EC" id="3.6.3.4" evidence="16"/>
<keyword evidence="17" id="KW-1185">Reference proteome</keyword>